<gene>
    <name evidence="1" type="ORF">L2E82_22003</name>
</gene>
<evidence type="ECO:0000313" key="1">
    <source>
        <dbReference type="EMBL" id="KAI3751013.1"/>
    </source>
</evidence>
<protein>
    <submittedName>
        <fullName evidence="1">Uncharacterized protein</fullName>
    </submittedName>
</protein>
<comment type="caution">
    <text evidence="1">The sequence shown here is derived from an EMBL/GenBank/DDBJ whole genome shotgun (WGS) entry which is preliminary data.</text>
</comment>
<evidence type="ECO:0000313" key="2">
    <source>
        <dbReference type="Proteomes" id="UP001055811"/>
    </source>
</evidence>
<organism evidence="1 2">
    <name type="scientific">Cichorium intybus</name>
    <name type="common">Chicory</name>
    <dbReference type="NCBI Taxonomy" id="13427"/>
    <lineage>
        <taxon>Eukaryota</taxon>
        <taxon>Viridiplantae</taxon>
        <taxon>Streptophyta</taxon>
        <taxon>Embryophyta</taxon>
        <taxon>Tracheophyta</taxon>
        <taxon>Spermatophyta</taxon>
        <taxon>Magnoliopsida</taxon>
        <taxon>eudicotyledons</taxon>
        <taxon>Gunneridae</taxon>
        <taxon>Pentapetalae</taxon>
        <taxon>asterids</taxon>
        <taxon>campanulids</taxon>
        <taxon>Asterales</taxon>
        <taxon>Asteraceae</taxon>
        <taxon>Cichorioideae</taxon>
        <taxon>Cichorieae</taxon>
        <taxon>Cichoriinae</taxon>
        <taxon>Cichorium</taxon>
    </lineage>
</organism>
<proteinExistence type="predicted"/>
<dbReference type="EMBL" id="CM042012">
    <property type="protein sequence ID" value="KAI3751013.1"/>
    <property type="molecule type" value="Genomic_DNA"/>
</dbReference>
<keyword evidence="2" id="KW-1185">Reference proteome</keyword>
<accession>A0ACB9DWD3</accession>
<sequence length="90" mass="10361">MTLINIYASEQERTLSNKKEETEKQIFDDCAGFQEPINLRGWWEVVVVDADRVYEDGEEEEVQEILESSICGVNFHHVTTISLLDDNGKL</sequence>
<name>A0ACB9DWD3_CICIN</name>
<reference evidence="1 2" key="2">
    <citation type="journal article" date="2022" name="Mol. Ecol. Resour.">
        <title>The genomes of chicory, endive, great burdock and yacon provide insights into Asteraceae paleo-polyploidization history and plant inulin production.</title>
        <authorList>
            <person name="Fan W."/>
            <person name="Wang S."/>
            <person name="Wang H."/>
            <person name="Wang A."/>
            <person name="Jiang F."/>
            <person name="Liu H."/>
            <person name="Zhao H."/>
            <person name="Xu D."/>
            <person name="Zhang Y."/>
        </authorList>
    </citation>
    <scope>NUCLEOTIDE SEQUENCE [LARGE SCALE GENOMIC DNA]</scope>
    <source>
        <strain evidence="2">cv. Punajuju</strain>
        <tissue evidence="1">Leaves</tissue>
    </source>
</reference>
<dbReference type="Proteomes" id="UP001055811">
    <property type="component" value="Linkage Group LG04"/>
</dbReference>
<reference evidence="2" key="1">
    <citation type="journal article" date="2022" name="Mol. Ecol. Resour.">
        <title>The genomes of chicory, endive, great burdock and yacon provide insights into Asteraceae palaeo-polyploidization history and plant inulin production.</title>
        <authorList>
            <person name="Fan W."/>
            <person name="Wang S."/>
            <person name="Wang H."/>
            <person name="Wang A."/>
            <person name="Jiang F."/>
            <person name="Liu H."/>
            <person name="Zhao H."/>
            <person name="Xu D."/>
            <person name="Zhang Y."/>
        </authorList>
    </citation>
    <scope>NUCLEOTIDE SEQUENCE [LARGE SCALE GENOMIC DNA]</scope>
    <source>
        <strain evidence="2">cv. Punajuju</strain>
    </source>
</reference>